<feature type="transmembrane region" description="Helical" evidence="5">
    <location>
        <begin position="56"/>
        <end position="81"/>
    </location>
</feature>
<dbReference type="VEuPathDB" id="VectorBase:LDEU007300"/>
<evidence type="ECO:0000256" key="5">
    <source>
        <dbReference type="SAM" id="Phobius"/>
    </source>
</evidence>
<dbReference type="SUPFAM" id="SSF48652">
    <property type="entry name" value="Tetraspanin"/>
    <property type="match status" value="1"/>
</dbReference>
<evidence type="ECO:0000313" key="6">
    <source>
        <dbReference type="EMBL" id="RWS24740.1"/>
    </source>
</evidence>
<evidence type="ECO:0000256" key="4">
    <source>
        <dbReference type="ARBA" id="ARBA00023136"/>
    </source>
</evidence>
<comment type="subcellular location">
    <subcellularLocation>
        <location evidence="1">Membrane</location>
        <topology evidence="1">Multi-pass membrane protein</topology>
    </subcellularLocation>
</comment>
<evidence type="ECO:0000256" key="1">
    <source>
        <dbReference type="ARBA" id="ARBA00004141"/>
    </source>
</evidence>
<dbReference type="EMBL" id="NCKV01004467">
    <property type="protein sequence ID" value="RWS24740.1"/>
    <property type="molecule type" value="Genomic_DNA"/>
</dbReference>
<keyword evidence="3 5" id="KW-1133">Transmembrane helix</keyword>
<keyword evidence="7" id="KW-1185">Reference proteome</keyword>
<dbReference type="CDD" id="cd03127">
    <property type="entry name" value="tetraspanin_LEL"/>
    <property type="match status" value="1"/>
</dbReference>
<reference evidence="6 7" key="1">
    <citation type="journal article" date="2018" name="Gigascience">
        <title>Genomes of trombidid mites reveal novel predicted allergens and laterally-transferred genes associated with secondary metabolism.</title>
        <authorList>
            <person name="Dong X."/>
            <person name="Chaisiri K."/>
            <person name="Xia D."/>
            <person name="Armstrong S.D."/>
            <person name="Fang Y."/>
            <person name="Donnelly M.J."/>
            <person name="Kadowaki T."/>
            <person name="McGarry J.W."/>
            <person name="Darby A.C."/>
            <person name="Makepeace B.L."/>
        </authorList>
    </citation>
    <scope>NUCLEOTIDE SEQUENCE [LARGE SCALE GENOMIC DNA]</scope>
    <source>
        <strain evidence="6">UoL-UT</strain>
    </source>
</reference>
<keyword evidence="4 5" id="KW-0472">Membrane</keyword>
<dbReference type="Proteomes" id="UP000288716">
    <property type="component" value="Unassembled WGS sequence"/>
</dbReference>
<dbReference type="Pfam" id="PF00335">
    <property type="entry name" value="Tetraspanin"/>
    <property type="match status" value="1"/>
</dbReference>
<gene>
    <name evidence="6" type="ORF">B4U80_13854</name>
</gene>
<evidence type="ECO:0000256" key="2">
    <source>
        <dbReference type="ARBA" id="ARBA00022692"/>
    </source>
</evidence>
<dbReference type="OrthoDB" id="6239677at2759"/>
<protein>
    <submittedName>
        <fullName evidence="6">Uncharacterized protein</fullName>
    </submittedName>
</protein>
<comment type="caution">
    <text evidence="6">The sequence shown here is derived from an EMBL/GenBank/DDBJ whole genome shotgun (WGS) entry which is preliminary data.</text>
</comment>
<keyword evidence="2 5" id="KW-0812">Transmembrane</keyword>
<sequence length="312" mass="35613">MEGHCLSAVCEFLSRKLFIVTFGLSTFFELTFGIPSFVFVILPFLISSLFDGNFSLLLSTLSLSATFICSISGLIAFILHLTGRNKQIRKRLGDDWYQLKTYDNFNSIVLLLLGLNTILEATTGYDAFLAVAENIYYSQMYGYQDINSLCLTDNTPIKSNADSFLDELHERYKCCGWNGPVDWSYKFTDETRLAHSCCSSMPDCGDICSNHNENHFVDGCKQPFVTTLRKFDTNTYSTGALYFLIKVIAYITYCSTYKSVIEKHKETTEINDTEAHSLLREEIAVVVIRTFLEITCEEIRRHCLWIQCTAKY</sequence>
<feature type="transmembrane region" description="Helical" evidence="5">
    <location>
        <begin position="17"/>
        <end position="50"/>
    </location>
</feature>
<evidence type="ECO:0000313" key="7">
    <source>
        <dbReference type="Proteomes" id="UP000288716"/>
    </source>
</evidence>
<dbReference type="InterPro" id="IPR008952">
    <property type="entry name" value="Tetraspanin_EC2_sf"/>
</dbReference>
<dbReference type="Gene3D" id="1.10.1450.10">
    <property type="entry name" value="Tetraspanin"/>
    <property type="match status" value="1"/>
</dbReference>
<evidence type="ECO:0000256" key="3">
    <source>
        <dbReference type="ARBA" id="ARBA00022989"/>
    </source>
</evidence>
<proteinExistence type="predicted"/>
<dbReference type="InterPro" id="IPR018499">
    <property type="entry name" value="Tetraspanin/Peripherin"/>
</dbReference>
<organism evidence="6 7">
    <name type="scientific">Leptotrombidium deliense</name>
    <dbReference type="NCBI Taxonomy" id="299467"/>
    <lineage>
        <taxon>Eukaryota</taxon>
        <taxon>Metazoa</taxon>
        <taxon>Ecdysozoa</taxon>
        <taxon>Arthropoda</taxon>
        <taxon>Chelicerata</taxon>
        <taxon>Arachnida</taxon>
        <taxon>Acari</taxon>
        <taxon>Acariformes</taxon>
        <taxon>Trombidiformes</taxon>
        <taxon>Prostigmata</taxon>
        <taxon>Anystina</taxon>
        <taxon>Parasitengona</taxon>
        <taxon>Trombiculoidea</taxon>
        <taxon>Trombiculidae</taxon>
        <taxon>Leptotrombidium</taxon>
    </lineage>
</organism>
<accession>A0A443SB73</accession>
<dbReference type="GO" id="GO:0016020">
    <property type="term" value="C:membrane"/>
    <property type="evidence" value="ECO:0007669"/>
    <property type="project" value="UniProtKB-SubCell"/>
</dbReference>
<dbReference type="AlphaFoldDB" id="A0A443SB73"/>
<name>A0A443SB73_9ACAR</name>